<dbReference type="AlphaFoldDB" id="A0A7U7J1U5"/>
<dbReference type="Proteomes" id="UP000019184">
    <property type="component" value="Unassembled WGS sequence"/>
</dbReference>
<keyword evidence="1" id="KW-1133">Transmembrane helix</keyword>
<sequence length="121" mass="13534">MTNYHTIIEIIGEFIGMGFGSLMNPFLWLVAIWLSIKDKRLQPIVLWSALVNAACWVVVMQTSLLYTGGPNVSIIFVFLATGFAGGILGFVCYLFVRIFKKPVPSNQEATSIALLCRLWNF</sequence>
<keyword evidence="3" id="KW-1185">Reference proteome</keyword>
<dbReference type="EMBL" id="CBTK010000015">
    <property type="protein sequence ID" value="CDH43251.1"/>
    <property type="molecule type" value="Genomic_DNA"/>
</dbReference>
<evidence type="ECO:0000256" key="1">
    <source>
        <dbReference type="SAM" id="Phobius"/>
    </source>
</evidence>
<gene>
    <name evidence="2" type="ORF">BN874_1110001</name>
</gene>
<comment type="caution">
    <text evidence="2">The sequence shown here is derived from an EMBL/GenBank/DDBJ whole genome shotgun (WGS) entry which is preliminary data.</text>
</comment>
<evidence type="ECO:0000313" key="3">
    <source>
        <dbReference type="Proteomes" id="UP000019184"/>
    </source>
</evidence>
<name>A0A7U7J1U5_9GAMM</name>
<reference evidence="2 3" key="1">
    <citation type="journal article" date="2014" name="ISME J.">
        <title>Candidatus Competibacter-lineage genomes retrieved from metagenomes reveal functional metabolic diversity.</title>
        <authorList>
            <person name="McIlroy S.J."/>
            <person name="Albertsen M."/>
            <person name="Andresen E.K."/>
            <person name="Saunders A.M."/>
            <person name="Kristiansen R."/>
            <person name="Stokholm-Bjerregaard M."/>
            <person name="Nielsen K.L."/>
            <person name="Nielsen P.H."/>
        </authorList>
    </citation>
    <scope>NUCLEOTIDE SEQUENCE [LARGE SCALE GENOMIC DNA]</scope>
    <source>
        <strain evidence="2 3">Run_B_J11</strain>
    </source>
</reference>
<dbReference type="RefSeq" id="WP_154724688.1">
    <property type="nucleotide sequence ID" value="NZ_CBTK010000015.1"/>
</dbReference>
<keyword evidence="1" id="KW-0472">Membrane</keyword>
<feature type="transmembrane region" description="Helical" evidence="1">
    <location>
        <begin position="44"/>
        <end position="66"/>
    </location>
</feature>
<proteinExistence type="predicted"/>
<organism evidence="2 3">
    <name type="scientific">Candidatus Contendobacter odensis Run_B_J11</name>
    <dbReference type="NCBI Taxonomy" id="1400861"/>
    <lineage>
        <taxon>Bacteria</taxon>
        <taxon>Pseudomonadati</taxon>
        <taxon>Pseudomonadota</taxon>
        <taxon>Gammaproteobacteria</taxon>
        <taxon>Candidatus Competibacteraceae</taxon>
        <taxon>Candidatus Contendibacter</taxon>
    </lineage>
</organism>
<feature type="transmembrane region" description="Helical" evidence="1">
    <location>
        <begin position="6"/>
        <end position="32"/>
    </location>
</feature>
<keyword evidence="1" id="KW-0812">Transmembrane</keyword>
<feature type="transmembrane region" description="Helical" evidence="1">
    <location>
        <begin position="72"/>
        <end position="96"/>
    </location>
</feature>
<accession>A0A7U7J1U5</accession>
<evidence type="ECO:0000313" key="2">
    <source>
        <dbReference type="EMBL" id="CDH43251.1"/>
    </source>
</evidence>
<protein>
    <submittedName>
        <fullName evidence="2">Uncharacterized protein</fullName>
    </submittedName>
</protein>